<dbReference type="KEGG" id="puo:RZN69_13220"/>
<keyword evidence="7" id="KW-0479">Metal-binding</keyword>
<evidence type="ECO:0000256" key="7">
    <source>
        <dbReference type="ARBA" id="ARBA00022723"/>
    </source>
</evidence>
<comment type="catalytic activity">
    <reaction evidence="1">
        <text>Hydrolyzes free adenine bases from 7,8-dihydro-8-oxoguanine:adenine mismatched double-stranded DNA, leaving an apurinic site.</text>
        <dbReference type="EC" id="3.2.2.31"/>
    </reaction>
</comment>
<dbReference type="Proteomes" id="UP001304300">
    <property type="component" value="Chromosome"/>
</dbReference>
<keyword evidence="8" id="KW-0227">DNA damage</keyword>
<comment type="similarity">
    <text evidence="4">Belongs to the Nth/MutY family.</text>
</comment>
<evidence type="ECO:0000256" key="5">
    <source>
        <dbReference type="ARBA" id="ARBA00012045"/>
    </source>
</evidence>
<proteinExistence type="inferred from homology"/>
<protein>
    <recommendedName>
        <fullName evidence="6">Adenine DNA glycosylase</fullName>
        <ecNumber evidence="5">3.2.2.31</ecNumber>
    </recommendedName>
</protein>
<evidence type="ECO:0000256" key="2">
    <source>
        <dbReference type="ARBA" id="ARBA00001966"/>
    </source>
</evidence>
<evidence type="ECO:0000256" key="8">
    <source>
        <dbReference type="ARBA" id="ARBA00022763"/>
    </source>
</evidence>
<organism evidence="15 16">
    <name type="scientific">Rubellicoccus peritrichatus</name>
    <dbReference type="NCBI Taxonomy" id="3080537"/>
    <lineage>
        <taxon>Bacteria</taxon>
        <taxon>Pseudomonadati</taxon>
        <taxon>Verrucomicrobiota</taxon>
        <taxon>Opitutia</taxon>
        <taxon>Puniceicoccales</taxon>
        <taxon>Cerasicoccaceae</taxon>
        <taxon>Rubellicoccus</taxon>
    </lineage>
</organism>
<dbReference type="PANTHER" id="PTHR42944:SF1">
    <property type="entry name" value="ADENINE DNA GLYCOSYLASE"/>
    <property type="match status" value="1"/>
</dbReference>
<keyword evidence="16" id="KW-1185">Reference proteome</keyword>
<dbReference type="GO" id="GO:0006284">
    <property type="term" value="P:base-excision repair"/>
    <property type="evidence" value="ECO:0007669"/>
    <property type="project" value="InterPro"/>
</dbReference>
<dbReference type="PANTHER" id="PTHR42944">
    <property type="entry name" value="ADENINE DNA GLYCOSYLASE"/>
    <property type="match status" value="1"/>
</dbReference>
<dbReference type="EMBL" id="CP136920">
    <property type="protein sequence ID" value="WOO39578.1"/>
    <property type="molecule type" value="Genomic_DNA"/>
</dbReference>
<evidence type="ECO:0000313" key="15">
    <source>
        <dbReference type="EMBL" id="WOO39578.1"/>
    </source>
</evidence>
<dbReference type="InterPro" id="IPR015797">
    <property type="entry name" value="NUDIX_hydrolase-like_dom_sf"/>
</dbReference>
<keyword evidence="10" id="KW-0408">Iron</keyword>
<dbReference type="Pfam" id="PF00730">
    <property type="entry name" value="HhH-GPD"/>
    <property type="match status" value="1"/>
</dbReference>
<keyword evidence="11" id="KW-0411">Iron-sulfur</keyword>
<dbReference type="InterPro" id="IPR011257">
    <property type="entry name" value="DNA_glycosylase"/>
</dbReference>
<dbReference type="SMART" id="SM00478">
    <property type="entry name" value="ENDO3c"/>
    <property type="match status" value="1"/>
</dbReference>
<evidence type="ECO:0000256" key="3">
    <source>
        <dbReference type="ARBA" id="ARBA00002933"/>
    </source>
</evidence>
<keyword evidence="9 15" id="KW-0378">Hydrolase</keyword>
<dbReference type="GO" id="GO:0032357">
    <property type="term" value="F:oxidized purine DNA binding"/>
    <property type="evidence" value="ECO:0007669"/>
    <property type="project" value="TreeGrafter"/>
</dbReference>
<name>A0AAQ3QPX4_9BACT</name>
<evidence type="ECO:0000313" key="16">
    <source>
        <dbReference type="Proteomes" id="UP001304300"/>
    </source>
</evidence>
<keyword evidence="12" id="KW-0234">DNA repair</keyword>
<dbReference type="SUPFAM" id="SSF48150">
    <property type="entry name" value="DNA-glycosylase"/>
    <property type="match status" value="1"/>
</dbReference>
<dbReference type="GO" id="GO:0035485">
    <property type="term" value="F:adenine/guanine mispair binding"/>
    <property type="evidence" value="ECO:0007669"/>
    <property type="project" value="TreeGrafter"/>
</dbReference>
<gene>
    <name evidence="15" type="ORF">RZN69_13220</name>
</gene>
<dbReference type="InterPro" id="IPR044298">
    <property type="entry name" value="MIG/MutY"/>
</dbReference>
<evidence type="ECO:0000256" key="12">
    <source>
        <dbReference type="ARBA" id="ARBA00023204"/>
    </source>
</evidence>
<dbReference type="GO" id="GO:0006298">
    <property type="term" value="P:mismatch repair"/>
    <property type="evidence" value="ECO:0007669"/>
    <property type="project" value="TreeGrafter"/>
</dbReference>
<dbReference type="Gene3D" id="1.10.340.30">
    <property type="entry name" value="Hypothetical protein, domain 2"/>
    <property type="match status" value="1"/>
</dbReference>
<evidence type="ECO:0000256" key="11">
    <source>
        <dbReference type="ARBA" id="ARBA00023014"/>
    </source>
</evidence>
<dbReference type="AlphaFoldDB" id="A0AAQ3QPX4"/>
<dbReference type="InterPro" id="IPR023170">
    <property type="entry name" value="HhH_base_excis_C"/>
</dbReference>
<feature type="domain" description="HhH-GPD" evidence="14">
    <location>
        <begin position="51"/>
        <end position="202"/>
    </location>
</feature>
<evidence type="ECO:0000256" key="6">
    <source>
        <dbReference type="ARBA" id="ARBA00022023"/>
    </source>
</evidence>
<evidence type="ECO:0000256" key="10">
    <source>
        <dbReference type="ARBA" id="ARBA00023004"/>
    </source>
</evidence>
<comment type="cofactor">
    <cofactor evidence="2">
        <name>[4Fe-4S] cluster</name>
        <dbReference type="ChEBI" id="CHEBI:49883"/>
    </cofactor>
</comment>
<evidence type="ECO:0000256" key="13">
    <source>
        <dbReference type="ARBA" id="ARBA00023295"/>
    </source>
</evidence>
<dbReference type="CDD" id="cd00056">
    <property type="entry name" value="ENDO3c"/>
    <property type="match status" value="1"/>
</dbReference>
<dbReference type="GO" id="GO:0046872">
    <property type="term" value="F:metal ion binding"/>
    <property type="evidence" value="ECO:0007669"/>
    <property type="project" value="UniProtKB-KW"/>
</dbReference>
<evidence type="ECO:0000256" key="4">
    <source>
        <dbReference type="ARBA" id="ARBA00008343"/>
    </source>
</evidence>
<evidence type="ECO:0000256" key="1">
    <source>
        <dbReference type="ARBA" id="ARBA00000843"/>
    </source>
</evidence>
<dbReference type="SUPFAM" id="SSF55811">
    <property type="entry name" value="Nudix"/>
    <property type="match status" value="1"/>
</dbReference>
<dbReference type="GO" id="GO:0000701">
    <property type="term" value="F:purine-specific mismatch base pair DNA N-glycosylase activity"/>
    <property type="evidence" value="ECO:0007669"/>
    <property type="project" value="UniProtKB-EC"/>
</dbReference>
<dbReference type="GO" id="GO:0051536">
    <property type="term" value="F:iron-sulfur cluster binding"/>
    <property type="evidence" value="ECO:0007669"/>
    <property type="project" value="UniProtKB-KW"/>
</dbReference>
<dbReference type="GO" id="GO:0034039">
    <property type="term" value="F:8-oxo-7,8-dihydroguanine DNA N-glycosylase activity"/>
    <property type="evidence" value="ECO:0007669"/>
    <property type="project" value="TreeGrafter"/>
</dbReference>
<dbReference type="Gene3D" id="1.10.1670.10">
    <property type="entry name" value="Helix-hairpin-Helix base-excision DNA repair enzymes (C-terminal)"/>
    <property type="match status" value="1"/>
</dbReference>
<dbReference type="RefSeq" id="WP_317831522.1">
    <property type="nucleotide sequence ID" value="NZ_CP136920.1"/>
</dbReference>
<reference evidence="15 16" key="1">
    <citation type="submission" date="2023-10" db="EMBL/GenBank/DDBJ databases">
        <title>Rubellicoccus peritrichatus gen. nov., sp. nov., isolated from an algae of coral reef tank.</title>
        <authorList>
            <person name="Luo J."/>
        </authorList>
    </citation>
    <scope>NUCLEOTIDE SEQUENCE [LARGE SCALE GENOMIC DNA]</scope>
    <source>
        <strain evidence="15 16">CR14</strain>
    </source>
</reference>
<comment type="function">
    <text evidence="3">Adenine glycosylase active on G-A mispairs. MutY also corrects error-prone DNA synthesis past GO lesions which are due to the oxidatively damaged form of guanine: 7,8-dihydro-8-oxoguanine (8-oxo-dGTP).</text>
</comment>
<dbReference type="EC" id="3.2.2.31" evidence="5"/>
<evidence type="ECO:0000256" key="9">
    <source>
        <dbReference type="ARBA" id="ARBA00022801"/>
    </source>
</evidence>
<keyword evidence="13 15" id="KW-0326">Glycosidase</keyword>
<sequence>MKTEKRQISEIPFKNPEAFSAELSAWFSDAARDLPWRSEPSLYRTVVSEFMLQQTQVTTMLPYFDRWMQNLPDFEALANASEETVVKLWEGLGYYTRARNLRKLAIQWVAAPIKPEGAAEWLNYPGVGPYTAAAIASIAQKDYAAVVDGNVVRILARLTNDTRDFPDSTSAVKAFTSTANQLIQTAESPGTHNEAMMELGATLCVRAKPQCLLCPVRDHCEGYKNGDPETLPKITRRKIVRKSIDRLFCVSEGQILLYKRPKDSRRLAGQFELPDFAQLGIKAASGDFIAKKSRGIANERIEESIYQVQLSTDDLKQTSNVPDHHWIKIDDLDKVTMTGPHRKWLSQLLAKQKPGA</sequence>
<accession>A0AAQ3QPX4</accession>
<evidence type="ECO:0000259" key="14">
    <source>
        <dbReference type="SMART" id="SM00478"/>
    </source>
</evidence>
<dbReference type="InterPro" id="IPR003265">
    <property type="entry name" value="HhH-GPD_domain"/>
</dbReference>